<reference evidence="6 7" key="1">
    <citation type="journal article" date="2019" name="Int. J. Syst. Evol. Microbiol.">
        <title>The Global Catalogue of Microorganisms (GCM) 10K type strain sequencing project: providing services to taxonomists for standard genome sequencing and annotation.</title>
        <authorList>
            <consortium name="The Broad Institute Genomics Platform"/>
            <consortium name="The Broad Institute Genome Sequencing Center for Infectious Disease"/>
            <person name="Wu L."/>
            <person name="Ma J."/>
        </authorList>
    </citation>
    <scope>NUCLEOTIDE SEQUENCE [LARGE SCALE GENOMIC DNA]</scope>
    <source>
        <strain evidence="6 7">JCM 14307</strain>
    </source>
</reference>
<evidence type="ECO:0000256" key="2">
    <source>
        <dbReference type="ARBA" id="ARBA00023002"/>
    </source>
</evidence>
<dbReference type="InterPro" id="IPR003819">
    <property type="entry name" value="TauD/TfdA-like"/>
</dbReference>
<evidence type="ECO:0000313" key="7">
    <source>
        <dbReference type="Proteomes" id="UP001500280"/>
    </source>
</evidence>
<dbReference type="PANTHER" id="PTHR10696:SF56">
    <property type="entry name" value="TAUD_TFDA-LIKE DOMAIN-CONTAINING PROTEIN"/>
    <property type="match status" value="1"/>
</dbReference>
<evidence type="ECO:0000313" key="6">
    <source>
        <dbReference type="EMBL" id="GAA1691441.1"/>
    </source>
</evidence>
<dbReference type="EMBL" id="BAAANF010000015">
    <property type="protein sequence ID" value="GAA1691441.1"/>
    <property type="molecule type" value="Genomic_DNA"/>
</dbReference>
<comment type="cofactor">
    <cofactor evidence="1">
        <name>Fe(2+)</name>
        <dbReference type="ChEBI" id="CHEBI:29033"/>
    </cofactor>
</comment>
<evidence type="ECO:0000259" key="5">
    <source>
        <dbReference type="Pfam" id="PF02668"/>
    </source>
</evidence>
<protein>
    <submittedName>
        <fullName evidence="6">TauD/TfdA family dioxygenase</fullName>
    </submittedName>
</protein>
<sequence length="314" mass="35139">MLPLTIEAGPAGTLQSWIGDNDQHVRDALNSHGALLFRGFGVRTAADVALVARRVMERPLTENGEHVAVSGTGGVVQTPVFYAPESKLLWHNENTFNDQWPGRILFVCGRKADSGGDTPLVDSREVFRRLPREIREPFLGKGVMYVRNYADGLGLSWNKVFGTESRAEAEAKCRRDGFSYEWRPDGSLTTVAVRPAAVQHPQTREWTWCNQAQHWHSACLDPVVRDYLSEAMPPDRYPRICRYGDGSPIPDAVMQAVLAVYQELEVVFPWQQGDALLVDNLLVAHGRNPYRGERKLFVVVGDTLSAGRFEPRPD</sequence>
<dbReference type="PANTHER" id="PTHR10696">
    <property type="entry name" value="GAMMA-BUTYROBETAINE HYDROXYLASE-RELATED"/>
    <property type="match status" value="1"/>
</dbReference>
<dbReference type="SUPFAM" id="SSF51197">
    <property type="entry name" value="Clavaminate synthase-like"/>
    <property type="match status" value="1"/>
</dbReference>
<evidence type="ECO:0000256" key="1">
    <source>
        <dbReference type="ARBA" id="ARBA00001954"/>
    </source>
</evidence>
<organism evidence="6 7">
    <name type="scientific">Kribbella yunnanensis</name>
    <dbReference type="NCBI Taxonomy" id="190194"/>
    <lineage>
        <taxon>Bacteria</taxon>
        <taxon>Bacillati</taxon>
        <taxon>Actinomycetota</taxon>
        <taxon>Actinomycetes</taxon>
        <taxon>Propionibacteriales</taxon>
        <taxon>Kribbellaceae</taxon>
        <taxon>Kribbella</taxon>
    </lineage>
</organism>
<dbReference type="InterPro" id="IPR050411">
    <property type="entry name" value="AlphaKG_dependent_hydroxylases"/>
</dbReference>
<evidence type="ECO:0000256" key="4">
    <source>
        <dbReference type="ARBA" id="ARBA00023194"/>
    </source>
</evidence>
<dbReference type="Proteomes" id="UP001500280">
    <property type="component" value="Unassembled WGS sequence"/>
</dbReference>
<dbReference type="Gene3D" id="3.60.130.10">
    <property type="entry name" value="Clavaminate synthase-like"/>
    <property type="match status" value="1"/>
</dbReference>
<feature type="domain" description="TauD/TfdA-like" evidence="5">
    <location>
        <begin position="17"/>
        <end position="298"/>
    </location>
</feature>
<comment type="caution">
    <text evidence="6">The sequence shown here is derived from an EMBL/GenBank/DDBJ whole genome shotgun (WGS) entry which is preliminary data.</text>
</comment>
<gene>
    <name evidence="6" type="ORF">GCM10009745_40960</name>
</gene>
<name>A0ABN2HPT5_9ACTN</name>
<keyword evidence="4" id="KW-0045">Antibiotic biosynthesis</keyword>
<keyword evidence="3" id="KW-0408">Iron</keyword>
<evidence type="ECO:0000256" key="3">
    <source>
        <dbReference type="ARBA" id="ARBA00023004"/>
    </source>
</evidence>
<proteinExistence type="predicted"/>
<keyword evidence="7" id="KW-1185">Reference proteome</keyword>
<dbReference type="InterPro" id="IPR042098">
    <property type="entry name" value="TauD-like_sf"/>
</dbReference>
<keyword evidence="6" id="KW-0223">Dioxygenase</keyword>
<keyword evidence="2" id="KW-0560">Oxidoreductase</keyword>
<dbReference type="RefSeq" id="WP_344154120.1">
    <property type="nucleotide sequence ID" value="NZ_BAAANF010000015.1"/>
</dbReference>
<dbReference type="Pfam" id="PF02668">
    <property type="entry name" value="TauD"/>
    <property type="match status" value="1"/>
</dbReference>
<dbReference type="GO" id="GO:0051213">
    <property type="term" value="F:dioxygenase activity"/>
    <property type="evidence" value="ECO:0007669"/>
    <property type="project" value="UniProtKB-KW"/>
</dbReference>
<accession>A0ABN2HPT5</accession>